<dbReference type="Gene3D" id="1.10.1660.10">
    <property type="match status" value="1"/>
</dbReference>
<dbReference type="SUPFAM" id="SSF46955">
    <property type="entry name" value="Putative DNA-binding domain"/>
    <property type="match status" value="1"/>
</dbReference>
<organism evidence="1 2">
    <name type="scientific">Lentzea flaviverrucosa</name>
    <dbReference type="NCBI Taxonomy" id="200379"/>
    <lineage>
        <taxon>Bacteria</taxon>
        <taxon>Bacillati</taxon>
        <taxon>Actinomycetota</taxon>
        <taxon>Actinomycetes</taxon>
        <taxon>Pseudonocardiales</taxon>
        <taxon>Pseudonocardiaceae</taxon>
        <taxon>Lentzea</taxon>
    </lineage>
</organism>
<evidence type="ECO:0008006" key="3">
    <source>
        <dbReference type="Google" id="ProtNLM"/>
    </source>
</evidence>
<accession>A0A1H9XA69</accession>
<reference evidence="2" key="1">
    <citation type="submission" date="2016-10" db="EMBL/GenBank/DDBJ databases">
        <authorList>
            <person name="Varghese N."/>
            <person name="Submissions S."/>
        </authorList>
    </citation>
    <scope>NUCLEOTIDE SEQUENCE [LARGE SCALE GENOMIC DNA]</scope>
    <source>
        <strain evidence="2">CGMCC 4.578</strain>
    </source>
</reference>
<sequence length="74" mass="8409">MFSSLHVLHRWRVTIKLVPTGEAAKEIGVARATLVRWWQGKLVEPALVTPGGHARWDVEQLKRDLAKLRDADNL</sequence>
<gene>
    <name evidence="1" type="ORF">SAMN05216195_11435</name>
</gene>
<keyword evidence="2" id="KW-1185">Reference proteome</keyword>
<proteinExistence type="predicted"/>
<dbReference type="EMBL" id="FOFT01000014">
    <property type="protein sequence ID" value="SES43070.1"/>
    <property type="molecule type" value="Genomic_DNA"/>
</dbReference>
<dbReference type="Proteomes" id="UP000199028">
    <property type="component" value="Unassembled WGS sequence"/>
</dbReference>
<dbReference type="AlphaFoldDB" id="A0A1H9XA69"/>
<evidence type="ECO:0000313" key="2">
    <source>
        <dbReference type="Proteomes" id="UP000199028"/>
    </source>
</evidence>
<name>A0A1H9XA69_9PSEU</name>
<dbReference type="InterPro" id="IPR009061">
    <property type="entry name" value="DNA-bd_dom_put_sf"/>
</dbReference>
<protein>
    <recommendedName>
        <fullName evidence="3">MerR HTH family regulatory protein</fullName>
    </recommendedName>
</protein>
<evidence type="ECO:0000313" key="1">
    <source>
        <dbReference type="EMBL" id="SES43070.1"/>
    </source>
</evidence>